<reference evidence="2" key="1">
    <citation type="submission" date="2018-05" db="EMBL/GenBank/DDBJ databases">
        <authorList>
            <person name="Lanie J.A."/>
            <person name="Ng W.-L."/>
            <person name="Kazmierczak K.M."/>
            <person name="Andrzejewski T.M."/>
            <person name="Davidsen T.M."/>
            <person name="Wayne K.J."/>
            <person name="Tettelin H."/>
            <person name="Glass J.I."/>
            <person name="Rusch D."/>
            <person name="Podicherti R."/>
            <person name="Tsui H.-C.T."/>
            <person name="Winkler M.E."/>
        </authorList>
    </citation>
    <scope>NUCLEOTIDE SEQUENCE</scope>
</reference>
<organism evidence="2">
    <name type="scientific">marine metagenome</name>
    <dbReference type="NCBI Taxonomy" id="408172"/>
    <lineage>
        <taxon>unclassified sequences</taxon>
        <taxon>metagenomes</taxon>
        <taxon>ecological metagenomes</taxon>
    </lineage>
</organism>
<feature type="transmembrane region" description="Helical" evidence="1">
    <location>
        <begin position="203"/>
        <end position="227"/>
    </location>
</feature>
<evidence type="ECO:0000256" key="1">
    <source>
        <dbReference type="SAM" id="Phobius"/>
    </source>
</evidence>
<feature type="transmembrane region" description="Helical" evidence="1">
    <location>
        <begin position="133"/>
        <end position="152"/>
    </location>
</feature>
<feature type="transmembrane region" description="Helical" evidence="1">
    <location>
        <begin position="278"/>
        <end position="296"/>
    </location>
</feature>
<evidence type="ECO:0000313" key="2">
    <source>
        <dbReference type="EMBL" id="SVB90093.1"/>
    </source>
</evidence>
<feature type="transmembrane region" description="Helical" evidence="1">
    <location>
        <begin position="308"/>
        <end position="328"/>
    </location>
</feature>
<keyword evidence="1" id="KW-0812">Transmembrane</keyword>
<feature type="transmembrane region" description="Helical" evidence="1">
    <location>
        <begin position="239"/>
        <end position="262"/>
    </location>
</feature>
<proteinExistence type="predicted"/>
<dbReference type="Gene3D" id="1.20.210.10">
    <property type="entry name" value="Cytochrome c oxidase-like, subunit I domain"/>
    <property type="match status" value="1"/>
</dbReference>
<sequence>MPLGHSRRLLWQWSALAVVSLAIAGVFAGLLVLSRAPGTSESVPWPEDFFQKGLIVHVSLSFVVWFLAVFGALNTAMAPQINGHSRSDIGNFMERISILLFTAGIILILIPAFRNQGIPTLNNYIPVIIDPLYYWGLFLLALGTLISVIRVFKDLNGVVGQSMDEWPLLICAGLLYVTAFVATGMSAEQLQAQPVNYDYNESLFWGAGHILQLVNVTLFLIASSILYRQAFKTSLAGRAFFIWTSSILVFLGLMGLSLFGIFEMEDPLHFSAFTKLKYALGVPVLMMVAALLTGLWRQRTKISWQDPASLSLASALVVFGIGTLLGFFVDGHDTRTPAHYHGLISGINLVFVGLFYVWFLPLLGRPLKPSKVLPVQIILYAGGQLLFVI</sequence>
<dbReference type="Pfam" id="PF00115">
    <property type="entry name" value="COX1"/>
    <property type="match status" value="1"/>
</dbReference>
<accession>A0A382HTZ7</accession>
<feature type="transmembrane region" description="Helical" evidence="1">
    <location>
        <begin position="164"/>
        <end position="183"/>
    </location>
</feature>
<feature type="transmembrane region" description="Helical" evidence="1">
    <location>
        <begin position="340"/>
        <end position="363"/>
    </location>
</feature>
<feature type="transmembrane region" description="Helical" evidence="1">
    <location>
        <begin position="12"/>
        <end position="34"/>
    </location>
</feature>
<evidence type="ECO:0008006" key="3">
    <source>
        <dbReference type="Google" id="ProtNLM"/>
    </source>
</evidence>
<keyword evidence="1" id="KW-1133">Transmembrane helix</keyword>
<dbReference type="EMBL" id="UINC01062965">
    <property type="protein sequence ID" value="SVB90093.1"/>
    <property type="molecule type" value="Genomic_DNA"/>
</dbReference>
<dbReference type="InterPro" id="IPR000883">
    <property type="entry name" value="Cyt_C_Oxase_1"/>
</dbReference>
<keyword evidence="1" id="KW-0472">Membrane</keyword>
<dbReference type="GO" id="GO:0016020">
    <property type="term" value="C:membrane"/>
    <property type="evidence" value="ECO:0007669"/>
    <property type="project" value="InterPro"/>
</dbReference>
<feature type="transmembrane region" description="Helical" evidence="1">
    <location>
        <begin position="96"/>
        <end position="113"/>
    </location>
</feature>
<dbReference type="AlphaFoldDB" id="A0A382HTZ7"/>
<gene>
    <name evidence="2" type="ORF">METZ01_LOCUS242947</name>
</gene>
<feature type="non-terminal residue" evidence="2">
    <location>
        <position position="389"/>
    </location>
</feature>
<protein>
    <recommendedName>
        <fullName evidence="3">Cytochrome oxidase subunit I profile domain-containing protein</fullName>
    </recommendedName>
</protein>
<dbReference type="GO" id="GO:0004129">
    <property type="term" value="F:cytochrome-c oxidase activity"/>
    <property type="evidence" value="ECO:0007669"/>
    <property type="project" value="InterPro"/>
</dbReference>
<feature type="transmembrane region" description="Helical" evidence="1">
    <location>
        <begin position="54"/>
        <end position="75"/>
    </location>
</feature>
<dbReference type="InterPro" id="IPR036927">
    <property type="entry name" value="Cyt_c_oxase-like_su1_sf"/>
</dbReference>
<dbReference type="GO" id="GO:0020037">
    <property type="term" value="F:heme binding"/>
    <property type="evidence" value="ECO:0007669"/>
    <property type="project" value="InterPro"/>
</dbReference>
<dbReference type="GO" id="GO:0009060">
    <property type="term" value="P:aerobic respiration"/>
    <property type="evidence" value="ECO:0007669"/>
    <property type="project" value="InterPro"/>
</dbReference>
<name>A0A382HTZ7_9ZZZZ</name>
<dbReference type="SUPFAM" id="SSF81442">
    <property type="entry name" value="Cytochrome c oxidase subunit I-like"/>
    <property type="match status" value="1"/>
</dbReference>